<dbReference type="EMBL" id="KZ820578">
    <property type="protein sequence ID" value="PWN47032.1"/>
    <property type="molecule type" value="Genomic_DNA"/>
</dbReference>
<gene>
    <name evidence="1" type="ORF">IE53DRAFT_298448</name>
</gene>
<proteinExistence type="predicted"/>
<protein>
    <submittedName>
        <fullName evidence="1">Uncharacterized protein</fullName>
    </submittedName>
</protein>
<feature type="non-terminal residue" evidence="1">
    <location>
        <position position="63"/>
    </location>
</feature>
<evidence type="ECO:0000313" key="1">
    <source>
        <dbReference type="EMBL" id="PWN47032.1"/>
    </source>
</evidence>
<reference evidence="1 2" key="1">
    <citation type="journal article" date="2018" name="Mol. Biol. Evol.">
        <title>Broad Genomic Sampling Reveals a Smut Pathogenic Ancestry of the Fungal Clade Ustilaginomycotina.</title>
        <authorList>
            <person name="Kijpornyongpan T."/>
            <person name="Mondo S.J."/>
            <person name="Barry K."/>
            <person name="Sandor L."/>
            <person name="Lee J."/>
            <person name="Lipzen A."/>
            <person name="Pangilinan J."/>
            <person name="LaButti K."/>
            <person name="Hainaut M."/>
            <person name="Henrissat B."/>
            <person name="Grigoriev I.V."/>
            <person name="Spatafora J.W."/>
            <person name="Aime M.C."/>
        </authorList>
    </citation>
    <scope>NUCLEOTIDE SEQUENCE [LARGE SCALE GENOMIC DNA]</scope>
    <source>
        <strain evidence="1 2">SA 807</strain>
    </source>
</reference>
<name>A0ACD0NMM5_9BASI</name>
<sequence length="63" mass="7115">LNNALGGGQKGEANEDYLDKGIDFFQEKVLKEGPQDNETAIEQQKDNVIAQQIREKYKNFTGK</sequence>
<evidence type="ECO:0000313" key="2">
    <source>
        <dbReference type="Proteomes" id="UP000245626"/>
    </source>
</evidence>
<accession>A0ACD0NMM5</accession>
<organism evidence="1 2">
    <name type="scientific">Violaceomyces palustris</name>
    <dbReference type="NCBI Taxonomy" id="1673888"/>
    <lineage>
        <taxon>Eukaryota</taxon>
        <taxon>Fungi</taxon>
        <taxon>Dikarya</taxon>
        <taxon>Basidiomycota</taxon>
        <taxon>Ustilaginomycotina</taxon>
        <taxon>Ustilaginomycetes</taxon>
        <taxon>Violaceomycetales</taxon>
        <taxon>Violaceomycetaceae</taxon>
        <taxon>Violaceomyces</taxon>
    </lineage>
</organism>
<feature type="non-terminal residue" evidence="1">
    <location>
        <position position="1"/>
    </location>
</feature>
<keyword evidence="2" id="KW-1185">Reference proteome</keyword>
<dbReference type="Proteomes" id="UP000245626">
    <property type="component" value="Unassembled WGS sequence"/>
</dbReference>